<evidence type="ECO:0008006" key="3">
    <source>
        <dbReference type="Google" id="ProtNLM"/>
    </source>
</evidence>
<evidence type="ECO:0000313" key="2">
    <source>
        <dbReference type="Proteomes" id="UP000704712"/>
    </source>
</evidence>
<dbReference type="InterPro" id="IPR002110">
    <property type="entry name" value="Ankyrin_rpt"/>
</dbReference>
<evidence type="ECO:0000313" key="1">
    <source>
        <dbReference type="EMBL" id="KAF4145199.1"/>
    </source>
</evidence>
<protein>
    <recommendedName>
        <fullName evidence="3">Ankyrin repeat protein</fullName>
    </recommendedName>
</protein>
<accession>A0A8S9V1Y2</accession>
<organism evidence="1 2">
    <name type="scientific">Phytophthora infestans</name>
    <name type="common">Potato late blight agent</name>
    <name type="synonym">Botrytis infestans</name>
    <dbReference type="NCBI Taxonomy" id="4787"/>
    <lineage>
        <taxon>Eukaryota</taxon>
        <taxon>Sar</taxon>
        <taxon>Stramenopiles</taxon>
        <taxon>Oomycota</taxon>
        <taxon>Peronosporomycetes</taxon>
        <taxon>Peronosporales</taxon>
        <taxon>Peronosporaceae</taxon>
        <taxon>Phytophthora</taxon>
    </lineage>
</organism>
<dbReference type="Pfam" id="PF12796">
    <property type="entry name" value="Ank_2"/>
    <property type="match status" value="1"/>
</dbReference>
<dbReference type="Proteomes" id="UP000704712">
    <property type="component" value="Unassembled WGS sequence"/>
</dbReference>
<sequence length="364" mass="40766">MAAEKGSMPVLEFLLANDSTEGNKVHWGAASVQQALRCGHLDVAHWLYKHTPQTDTTEEQHEWTIKDAMDAGDIEFCQSLLPKGACILDYTRYCDIPEMIEWKLDCGYLKRDKKSAAVAIRDLAVTGHLDLIKRIASEHLNLPPQDRIESHRWGEALKEACKTDNLSVVKWLLEHPTGRQAVHTMKSTNSLSKLLSHSAEKGNVDVMQYLYEQGAVDKFGDALLDAIRTNQMGAVEWLLQHLPDSEPIPDFAVMHEAARRGHVGMLQYFQSLGSSGVPGFFSGNQDGEGREERATSMVVGDADGYRKMIGGGATIDKLGCQRTPWMMRLQMDSLRLFNGCMLTVRRGVRLLLWTALQLMDIRTL</sequence>
<dbReference type="PANTHER" id="PTHR46586">
    <property type="entry name" value="ANKYRIN REPEAT-CONTAINING PROTEIN"/>
    <property type="match status" value="1"/>
</dbReference>
<dbReference type="Gene3D" id="1.25.40.20">
    <property type="entry name" value="Ankyrin repeat-containing domain"/>
    <property type="match status" value="2"/>
</dbReference>
<dbReference type="InterPro" id="IPR036770">
    <property type="entry name" value="Ankyrin_rpt-contain_sf"/>
</dbReference>
<dbReference type="SUPFAM" id="SSF48403">
    <property type="entry name" value="Ankyrin repeat"/>
    <property type="match status" value="1"/>
</dbReference>
<dbReference type="AlphaFoldDB" id="A0A8S9V1Y2"/>
<proteinExistence type="predicted"/>
<name>A0A8S9V1Y2_PHYIN</name>
<dbReference type="InterPro" id="IPR052050">
    <property type="entry name" value="SecEffector_AnkRepeat"/>
</dbReference>
<dbReference type="EMBL" id="JAACNO010000758">
    <property type="protein sequence ID" value="KAF4145199.1"/>
    <property type="molecule type" value="Genomic_DNA"/>
</dbReference>
<reference evidence="1" key="1">
    <citation type="submission" date="2020-03" db="EMBL/GenBank/DDBJ databases">
        <title>Hybrid Assembly of Korean Phytophthora infestans isolates.</title>
        <authorList>
            <person name="Prokchorchik M."/>
            <person name="Lee Y."/>
            <person name="Seo J."/>
            <person name="Cho J.-H."/>
            <person name="Park Y.-E."/>
            <person name="Jang D.-C."/>
            <person name="Im J.-S."/>
            <person name="Choi J.-G."/>
            <person name="Park H.-J."/>
            <person name="Lee G.-B."/>
            <person name="Lee Y.-G."/>
            <person name="Hong S.-Y."/>
            <person name="Cho K."/>
            <person name="Sohn K.H."/>
        </authorList>
    </citation>
    <scope>NUCLEOTIDE SEQUENCE</scope>
    <source>
        <strain evidence="1">KR_2_A2</strain>
    </source>
</reference>
<dbReference type="PANTHER" id="PTHR46586:SF3">
    <property type="entry name" value="ANKYRIN REPEAT-CONTAINING PROTEIN"/>
    <property type="match status" value="1"/>
</dbReference>
<comment type="caution">
    <text evidence="1">The sequence shown here is derived from an EMBL/GenBank/DDBJ whole genome shotgun (WGS) entry which is preliminary data.</text>
</comment>
<gene>
    <name evidence="1" type="ORF">GN958_ATG05600</name>
</gene>